<dbReference type="InterPro" id="IPR045829">
    <property type="entry name" value="PKD_6"/>
</dbReference>
<accession>A0A5M8Q8J0</accession>
<comment type="caution">
    <text evidence="4">The sequence shown here is derived from an EMBL/GenBank/DDBJ whole genome shotgun (WGS) entry which is preliminary data.</text>
</comment>
<dbReference type="InterPro" id="IPR013783">
    <property type="entry name" value="Ig-like_fold"/>
</dbReference>
<reference evidence="4 6" key="2">
    <citation type="submission" date="2019-09" db="EMBL/GenBank/DDBJ databases">
        <title>A bacterium isolated from glacier soil.</title>
        <authorList>
            <person name="Liu Q."/>
        </authorList>
    </citation>
    <scope>NUCLEOTIDE SEQUENCE [LARGE SCALE GENOMIC DNA]</scope>
    <source>
        <strain evidence="4 6">MDT1-10-3</strain>
    </source>
</reference>
<dbReference type="Pfam" id="PF18962">
    <property type="entry name" value="Por_Secre_tail"/>
    <property type="match status" value="1"/>
</dbReference>
<feature type="domain" description="PKD-like" evidence="3">
    <location>
        <begin position="245"/>
        <end position="324"/>
    </location>
</feature>
<feature type="domain" description="Secretion system C-terminal sorting" evidence="2">
    <location>
        <begin position="445"/>
        <end position="522"/>
    </location>
</feature>
<dbReference type="Proteomes" id="UP000323866">
    <property type="component" value="Unassembled WGS sequence"/>
</dbReference>
<evidence type="ECO:0000313" key="5">
    <source>
        <dbReference type="EMBL" id="MFA1773665.1"/>
    </source>
</evidence>
<feature type="domain" description="PKD-like" evidence="3">
    <location>
        <begin position="125"/>
        <end position="196"/>
    </location>
</feature>
<evidence type="ECO:0000259" key="2">
    <source>
        <dbReference type="Pfam" id="PF18962"/>
    </source>
</evidence>
<dbReference type="RefSeq" id="WP_149099279.1">
    <property type="nucleotide sequence ID" value="NZ_BMMG01000005.1"/>
</dbReference>
<reference evidence="5 7" key="3">
    <citation type="submission" date="2024-08" db="EMBL/GenBank/DDBJ databases">
        <authorList>
            <person name="Wei W."/>
        </authorList>
    </citation>
    <scope>NUCLEOTIDE SEQUENCE [LARGE SCALE GENOMIC DNA]</scope>
    <source>
        <strain evidence="5 7">XU2</strain>
    </source>
</reference>
<gene>
    <name evidence="5" type="ORF">ACD591_20360</name>
    <name evidence="4" type="ORF">FOE74_14130</name>
</gene>
<evidence type="ECO:0000313" key="4">
    <source>
        <dbReference type="EMBL" id="KAA6432247.1"/>
    </source>
</evidence>
<dbReference type="EMBL" id="VKKZ01000022">
    <property type="protein sequence ID" value="KAA6432247.1"/>
    <property type="molecule type" value="Genomic_DNA"/>
</dbReference>
<evidence type="ECO:0000313" key="7">
    <source>
        <dbReference type="Proteomes" id="UP001570846"/>
    </source>
</evidence>
<keyword evidence="7" id="KW-1185">Reference proteome</keyword>
<feature type="domain" description="PKD-like" evidence="3">
    <location>
        <begin position="31"/>
        <end position="113"/>
    </location>
</feature>
<dbReference type="Proteomes" id="UP001570846">
    <property type="component" value="Unassembled WGS sequence"/>
</dbReference>
<reference evidence="4 6" key="1">
    <citation type="submission" date="2019-07" db="EMBL/GenBank/DDBJ databases">
        <authorList>
            <person name="Qu J.-H."/>
        </authorList>
    </citation>
    <scope>NUCLEOTIDE SEQUENCE [LARGE SCALE GENOMIC DNA]</scope>
    <source>
        <strain evidence="4 6">MDT1-10-3</strain>
    </source>
</reference>
<dbReference type="OrthoDB" id="876123at2"/>
<keyword evidence="1" id="KW-0732">Signal</keyword>
<dbReference type="AlphaFoldDB" id="A0A5M8Q8J0"/>
<organism evidence="4 6">
    <name type="scientific">Rufibacter glacialis</name>
    <dbReference type="NCBI Taxonomy" id="1259555"/>
    <lineage>
        <taxon>Bacteria</taxon>
        <taxon>Pseudomonadati</taxon>
        <taxon>Bacteroidota</taxon>
        <taxon>Cytophagia</taxon>
        <taxon>Cytophagales</taxon>
        <taxon>Hymenobacteraceae</taxon>
        <taxon>Rufibacter</taxon>
    </lineage>
</organism>
<dbReference type="EMBL" id="JBGOGF010000015">
    <property type="protein sequence ID" value="MFA1773665.1"/>
    <property type="molecule type" value="Genomic_DNA"/>
</dbReference>
<dbReference type="Pfam" id="PF19408">
    <property type="entry name" value="PKD_6"/>
    <property type="match status" value="3"/>
</dbReference>
<name>A0A5M8Q8J0_9BACT</name>
<evidence type="ECO:0000256" key="1">
    <source>
        <dbReference type="SAM" id="SignalP"/>
    </source>
</evidence>
<dbReference type="InterPro" id="IPR026444">
    <property type="entry name" value="Secre_tail"/>
</dbReference>
<protein>
    <submittedName>
        <fullName evidence="4">T9SS type A sorting domain-containing protein</fullName>
    </submittedName>
</protein>
<evidence type="ECO:0000313" key="6">
    <source>
        <dbReference type="Proteomes" id="UP000323866"/>
    </source>
</evidence>
<feature type="signal peptide" evidence="1">
    <location>
        <begin position="1"/>
        <end position="25"/>
    </location>
</feature>
<dbReference type="NCBIfam" id="TIGR04183">
    <property type="entry name" value="Por_Secre_tail"/>
    <property type="match status" value="1"/>
</dbReference>
<dbReference type="Gene3D" id="2.60.40.10">
    <property type="entry name" value="Immunoglobulins"/>
    <property type="match status" value="1"/>
</dbReference>
<sequence length="523" mass="55503">MKRTVLSWVSTLMLILFAFIGQAQAQCNTSQPRPISGNQHPCPGDIEVYCIENDRGYTSFEWDVPRAHAGEPPVGWEIISGQGTNCVTVRVGQKSGTMKVKVTDPVCGTKVATLPVKPGKDFEVTIAGPDSICVKEPQTYTASVKKVNGNGNGKAPAKGEFIFNWTVPADWTIQSGQGTDKIVVIPGSTDGEVNLYVSDNTKVSGNGNNGNGVGGYKKGYCGTASDGIYVKTNDNCGGGVCPAPNVALIAPDTICNLADEPTTIRVAEMQAGVTYTFNVPDGFLVLEEGEGFVTVVAVFEEEQLGQPQTITVTATNDCGTETAEVKMVVADCGLGNPLPVTLTSFTGVSRGGAIVLNWTTASEKDNDRFEIERSTNGKDFVKVGQVKGNGTSSATVDYTYTDRSSASGTVYYRLRQVDFNNAFEYSKVISVSHVAAAGSAATVSVYPNPVTDGRVTLRFNEAVKGSATIQLVDMSGRVLHAQQLSNVASEVALNLANLNLKPGVYLINITTNGRSTTQRVMVR</sequence>
<feature type="chain" id="PRO_5024330239" evidence="1">
    <location>
        <begin position="26"/>
        <end position="523"/>
    </location>
</feature>
<evidence type="ECO:0000259" key="3">
    <source>
        <dbReference type="Pfam" id="PF19408"/>
    </source>
</evidence>
<proteinExistence type="predicted"/>